<dbReference type="PATRIC" id="fig|1379739.3.peg.1199"/>
<keyword evidence="2" id="KW-1003">Cell membrane</keyword>
<feature type="transmembrane region" description="Helical" evidence="8">
    <location>
        <begin position="120"/>
        <end position="143"/>
    </location>
</feature>
<evidence type="ECO:0000256" key="7">
    <source>
        <dbReference type="ARBA" id="ARBA00034125"/>
    </source>
</evidence>
<evidence type="ECO:0000313" key="11">
    <source>
        <dbReference type="Proteomes" id="UP000032250"/>
    </source>
</evidence>
<organism evidence="10 11">
    <name type="scientific">Clostridium botulinum B2 450</name>
    <dbReference type="NCBI Taxonomy" id="1379739"/>
    <lineage>
        <taxon>Bacteria</taxon>
        <taxon>Bacillati</taxon>
        <taxon>Bacillota</taxon>
        <taxon>Clostridia</taxon>
        <taxon>Eubacteriales</taxon>
        <taxon>Clostridiaceae</taxon>
        <taxon>Clostridium</taxon>
    </lineage>
</organism>
<feature type="transmembrane region" description="Helical" evidence="8">
    <location>
        <begin position="53"/>
        <end position="70"/>
    </location>
</feature>
<comment type="similarity">
    <text evidence="7">Belongs to the ThrE exporter (TC 2.A.79) family.</text>
</comment>
<dbReference type="GO" id="GO:0005886">
    <property type="term" value="C:plasma membrane"/>
    <property type="evidence" value="ECO:0007669"/>
    <property type="project" value="UniProtKB-SubCell"/>
</dbReference>
<feature type="transmembrane region" description="Helical" evidence="8">
    <location>
        <begin position="82"/>
        <end position="100"/>
    </location>
</feature>
<evidence type="ECO:0000256" key="6">
    <source>
        <dbReference type="ARBA" id="ARBA00023136"/>
    </source>
</evidence>
<reference evidence="10 11" key="1">
    <citation type="submission" date="2014-06" db="EMBL/GenBank/DDBJ databases">
        <title>Genome characterization of distinct group I Clostridium botulinum lineages.</title>
        <authorList>
            <person name="Giordani F."/>
            <person name="Anselmo A."/>
            <person name="Fillo S."/>
            <person name="Palozzi A.M."/>
            <person name="Fortunato A."/>
            <person name="Gentile B."/>
            <person name="Ciammaruconi A."/>
            <person name="Anniballi F."/>
            <person name="De Medici D."/>
            <person name="Lista F."/>
        </authorList>
    </citation>
    <scope>NUCLEOTIDE SEQUENCE [LARGE SCALE GENOMIC DNA]</scope>
    <source>
        <strain evidence="10 11">B2 450</strain>
    </source>
</reference>
<proteinExistence type="inferred from homology"/>
<dbReference type="PANTHER" id="PTHR34390">
    <property type="entry name" value="UPF0442 PROTEIN YJJB-RELATED"/>
    <property type="match status" value="1"/>
</dbReference>
<evidence type="ECO:0000256" key="5">
    <source>
        <dbReference type="ARBA" id="ARBA00022989"/>
    </source>
</evidence>
<dbReference type="GO" id="GO:0015744">
    <property type="term" value="P:succinate transport"/>
    <property type="evidence" value="ECO:0007669"/>
    <property type="project" value="TreeGrafter"/>
</dbReference>
<feature type="transmembrane region" description="Helical" evidence="8">
    <location>
        <begin position="6"/>
        <end position="22"/>
    </location>
</feature>
<dbReference type="Pfam" id="PF12821">
    <property type="entry name" value="ThrE_2"/>
    <property type="match status" value="1"/>
</dbReference>
<protein>
    <submittedName>
        <fullName evidence="10">Membrane protein</fullName>
    </submittedName>
</protein>
<comment type="caution">
    <text evidence="10">The sequence shown here is derived from an EMBL/GenBank/DDBJ whole genome shotgun (WGS) entry which is preliminary data.</text>
</comment>
<dbReference type="PANTHER" id="PTHR34390:SF1">
    <property type="entry name" value="SUCCINATE TRANSPORTER SUBUNIT YJJB-RELATED"/>
    <property type="match status" value="1"/>
</dbReference>
<keyword evidence="4 8" id="KW-0812">Transmembrane</keyword>
<dbReference type="AlphaFoldDB" id="A0A0D0ZW00"/>
<feature type="domain" description="Threonine/Serine exporter ThrE" evidence="9">
    <location>
        <begin position="7"/>
        <end position="135"/>
    </location>
</feature>
<dbReference type="EMBL" id="JXSU01000007">
    <property type="protein sequence ID" value="KIS22853.1"/>
    <property type="molecule type" value="Genomic_DNA"/>
</dbReference>
<dbReference type="Proteomes" id="UP000032250">
    <property type="component" value="Unassembled WGS sequence"/>
</dbReference>
<keyword evidence="6 8" id="KW-0472">Membrane</keyword>
<evidence type="ECO:0000256" key="8">
    <source>
        <dbReference type="SAM" id="Phobius"/>
    </source>
</evidence>
<evidence type="ECO:0000313" key="10">
    <source>
        <dbReference type="EMBL" id="KIS22853.1"/>
    </source>
</evidence>
<dbReference type="InterPro" id="IPR024528">
    <property type="entry name" value="ThrE_2"/>
</dbReference>
<evidence type="ECO:0000256" key="1">
    <source>
        <dbReference type="ARBA" id="ARBA00004651"/>
    </source>
</evidence>
<evidence type="ECO:0000256" key="4">
    <source>
        <dbReference type="ARBA" id="ARBA00022692"/>
    </source>
</evidence>
<evidence type="ECO:0000259" key="9">
    <source>
        <dbReference type="Pfam" id="PF12821"/>
    </source>
</evidence>
<dbReference type="RefSeq" id="WP_003489076.1">
    <property type="nucleotide sequence ID" value="NZ_JXSU01000007.1"/>
</dbReference>
<keyword evidence="5 8" id="KW-1133">Transmembrane helix</keyword>
<gene>
    <name evidence="10" type="ORF">N495_04400</name>
</gene>
<comment type="subcellular location">
    <subcellularLocation>
        <location evidence="1">Cell membrane</location>
        <topology evidence="1">Multi-pass membrane protein</topology>
    </subcellularLocation>
</comment>
<name>A0A0D0ZW00_CLOBO</name>
<evidence type="ECO:0000256" key="3">
    <source>
        <dbReference type="ARBA" id="ARBA00022519"/>
    </source>
</evidence>
<accession>A0A0D0ZW00</accession>
<dbReference type="HOGENOM" id="CLU_117642_0_0_9"/>
<dbReference type="OrthoDB" id="9810047at2"/>
<keyword evidence="3" id="KW-0997">Cell inner membrane</keyword>
<evidence type="ECO:0000256" key="2">
    <source>
        <dbReference type="ARBA" id="ARBA00022475"/>
    </source>
</evidence>
<dbReference type="InterPro" id="IPR050539">
    <property type="entry name" value="ThrE_Dicarb/AminoAcid_Exp"/>
</dbReference>
<sequence>MWKNIIQVLMAGVGTLGFTLFFSVNKKHVAAATFGGLLSWTIYLVIYHITESIFLGNMIASMIVCLWSELMARKLKAPTNIFMIPGIIPLLPGGTLYYTMEAMLQKNKKIFIQKGLETVMITVGIVAGIVAVSVILVYFFTLLKKHRENSNSKLTC</sequence>